<evidence type="ECO:0000259" key="11">
    <source>
        <dbReference type="PROSITE" id="PS50076"/>
    </source>
</evidence>
<feature type="region of interest" description="Disordered" evidence="9">
    <location>
        <begin position="243"/>
        <end position="289"/>
    </location>
</feature>
<dbReference type="Gene3D" id="1.10.10.60">
    <property type="entry name" value="Homeodomain-like"/>
    <property type="match status" value="2"/>
</dbReference>
<dbReference type="OrthoDB" id="10250354at2759"/>
<evidence type="ECO:0000256" key="3">
    <source>
        <dbReference type="ARBA" id="ARBA00022737"/>
    </source>
</evidence>
<dbReference type="Gene3D" id="1.10.287.110">
    <property type="entry name" value="DnaJ domain"/>
    <property type="match status" value="1"/>
</dbReference>
<accession>A0A2B4S7J8</accession>
<dbReference type="AlphaFoldDB" id="A0A2B4S7J8"/>
<dbReference type="PANTHER" id="PTHR44653">
    <property type="entry name" value="DNAJ HOMOLOG SUBFAMILY C MEMBER 1"/>
    <property type="match status" value="1"/>
</dbReference>
<feature type="compositionally biased region" description="Acidic residues" evidence="9">
    <location>
        <begin position="247"/>
        <end position="260"/>
    </location>
</feature>
<sequence length="518" mass="60346">MAALLDGLMSRRFFLMLFIFSRCSIVYGWDSIDLELFDLVEEIKDNFYDILGLKQDASQADIRRAYRKLSLQLHPDKNKEADAEVKFRQLVAVSEVLKDEEKRKRYDGILRDGLPDWRQPVFYYRSVRKMGLIEFTILLFLILTIGHYIVAWSIYLEKKLELEELLFSKKKREDKKRNKKLKSKLNDEDIPDLADMMVQEVGVLKPTMWDLLPFKMTLWLIEFFKSLPEQYQALVEYLEERRKQKVEEEEDEDDDDDELEEKPSRPRRRQRVNIPQEDTEDTSWEGAPVTNLMKMSTDNSEQSTVTEKSGEWTDQEQSLLTRAMVKFPGGTPNRWEKIAVEIGRSVEEVTKQMKKLKQSYGAPIHSSNAGEGDLNRLIINKKKAIVSDECLEQTDECYNFGSNSNHHRNKSSRSQQATKNAADRPVSQVSVPSVVRDRTSEQSDSVTKKNVTDDDSTVWSQNQQKQLEIALQQFPKTVAERWTCIAQAVPGKTKEECILRYKFLVECVRKKKLAGQQQ</sequence>
<protein>
    <submittedName>
        <fullName evidence="14">DnaJ-like subfamily C member 1</fullName>
    </submittedName>
</protein>
<dbReference type="InterPro" id="IPR009057">
    <property type="entry name" value="Homeodomain-like_sf"/>
</dbReference>
<dbReference type="EMBL" id="LSMT01000173">
    <property type="protein sequence ID" value="PFX24577.1"/>
    <property type="molecule type" value="Genomic_DNA"/>
</dbReference>
<dbReference type="PANTHER" id="PTHR44653:SF2">
    <property type="entry name" value="DNAJ HOMOLOG SUBFAMILY C MEMBER 1"/>
    <property type="match status" value="1"/>
</dbReference>
<keyword evidence="15" id="KW-1185">Reference proteome</keyword>
<dbReference type="InterPro" id="IPR017884">
    <property type="entry name" value="SANT_dom"/>
</dbReference>
<gene>
    <name evidence="14" type="primary">Dnajc1</name>
    <name evidence="14" type="ORF">AWC38_SpisGene10839</name>
</gene>
<evidence type="ECO:0000313" key="15">
    <source>
        <dbReference type="Proteomes" id="UP000225706"/>
    </source>
</evidence>
<feature type="transmembrane region" description="Helical" evidence="10">
    <location>
        <begin position="132"/>
        <end position="155"/>
    </location>
</feature>
<evidence type="ECO:0000256" key="8">
    <source>
        <dbReference type="ARBA" id="ARBA00037847"/>
    </source>
</evidence>
<proteinExistence type="predicted"/>
<keyword evidence="3" id="KW-0677">Repeat</keyword>
<dbReference type="SUPFAM" id="SSF46689">
    <property type="entry name" value="Homeodomain-like"/>
    <property type="match status" value="2"/>
</dbReference>
<keyword evidence="1 10" id="KW-0812">Transmembrane</keyword>
<dbReference type="Proteomes" id="UP000225706">
    <property type="component" value="Unassembled WGS sequence"/>
</dbReference>
<reference evidence="15" key="1">
    <citation type="journal article" date="2017" name="bioRxiv">
        <title>Comparative analysis of the genomes of Stylophora pistillata and Acropora digitifera provides evidence for extensive differences between species of corals.</title>
        <authorList>
            <person name="Voolstra C.R."/>
            <person name="Li Y."/>
            <person name="Liew Y.J."/>
            <person name="Baumgarten S."/>
            <person name="Zoccola D."/>
            <person name="Flot J.-F."/>
            <person name="Tambutte S."/>
            <person name="Allemand D."/>
            <person name="Aranda M."/>
        </authorList>
    </citation>
    <scope>NUCLEOTIDE SEQUENCE [LARGE SCALE GENOMIC DNA]</scope>
</reference>
<feature type="compositionally biased region" description="Basic and acidic residues" evidence="9">
    <location>
        <begin position="435"/>
        <end position="452"/>
    </location>
</feature>
<feature type="domain" description="Myb-like" evidence="12">
    <location>
        <begin position="459"/>
        <end position="505"/>
    </location>
</feature>
<dbReference type="PROSITE" id="PS50076">
    <property type="entry name" value="DNAJ_2"/>
    <property type="match status" value="1"/>
</dbReference>
<evidence type="ECO:0000256" key="2">
    <source>
        <dbReference type="ARBA" id="ARBA00022729"/>
    </source>
</evidence>
<dbReference type="InterPro" id="IPR001005">
    <property type="entry name" value="SANT/Myb"/>
</dbReference>
<dbReference type="PROSITE" id="PS50090">
    <property type="entry name" value="MYB_LIKE"/>
    <property type="match status" value="2"/>
</dbReference>
<feature type="compositionally biased region" description="Low complexity" evidence="9">
    <location>
        <begin position="423"/>
        <end position="434"/>
    </location>
</feature>
<dbReference type="Pfam" id="PF00226">
    <property type="entry name" value="DnaJ"/>
    <property type="match status" value="1"/>
</dbReference>
<keyword evidence="7" id="KW-0539">Nucleus</keyword>
<comment type="subcellular location">
    <subcellularLocation>
        <location evidence="8">Endomembrane system</location>
        <topology evidence="8">Single-pass membrane protein</topology>
    </subcellularLocation>
</comment>
<name>A0A2B4S7J8_STYPI</name>
<evidence type="ECO:0000259" key="13">
    <source>
        <dbReference type="PROSITE" id="PS51293"/>
    </source>
</evidence>
<dbReference type="CDD" id="cd00167">
    <property type="entry name" value="SANT"/>
    <property type="match status" value="2"/>
</dbReference>
<evidence type="ECO:0000256" key="7">
    <source>
        <dbReference type="ARBA" id="ARBA00023242"/>
    </source>
</evidence>
<dbReference type="SMART" id="SM00717">
    <property type="entry name" value="SANT"/>
    <property type="match status" value="2"/>
</dbReference>
<keyword evidence="6" id="KW-0143">Chaperone</keyword>
<evidence type="ECO:0000313" key="14">
    <source>
        <dbReference type="EMBL" id="PFX24577.1"/>
    </source>
</evidence>
<evidence type="ECO:0000256" key="9">
    <source>
        <dbReference type="SAM" id="MobiDB-lite"/>
    </source>
</evidence>
<dbReference type="Pfam" id="PF23082">
    <property type="entry name" value="Myb_DNA-binding_2"/>
    <property type="match status" value="1"/>
</dbReference>
<dbReference type="PRINTS" id="PR00625">
    <property type="entry name" value="JDOMAIN"/>
</dbReference>
<feature type="domain" description="Myb-like" evidence="12">
    <location>
        <begin position="304"/>
        <end position="357"/>
    </location>
</feature>
<evidence type="ECO:0000256" key="6">
    <source>
        <dbReference type="ARBA" id="ARBA00023186"/>
    </source>
</evidence>
<dbReference type="InterPro" id="IPR052606">
    <property type="entry name" value="DnaJ_domain_protein"/>
</dbReference>
<evidence type="ECO:0000256" key="10">
    <source>
        <dbReference type="SAM" id="Phobius"/>
    </source>
</evidence>
<dbReference type="SUPFAM" id="SSF46565">
    <property type="entry name" value="Chaperone J-domain"/>
    <property type="match status" value="1"/>
</dbReference>
<dbReference type="InterPro" id="IPR036869">
    <property type="entry name" value="J_dom_sf"/>
</dbReference>
<dbReference type="CDD" id="cd06257">
    <property type="entry name" value="DnaJ"/>
    <property type="match status" value="1"/>
</dbReference>
<evidence type="ECO:0000256" key="5">
    <source>
        <dbReference type="ARBA" id="ARBA00023136"/>
    </source>
</evidence>
<dbReference type="SMART" id="SM00271">
    <property type="entry name" value="DnaJ"/>
    <property type="match status" value="1"/>
</dbReference>
<feature type="region of interest" description="Disordered" evidence="9">
    <location>
        <begin position="400"/>
        <end position="457"/>
    </location>
</feature>
<feature type="domain" description="J" evidence="11">
    <location>
        <begin position="46"/>
        <end position="110"/>
    </location>
</feature>
<keyword evidence="4 10" id="KW-1133">Transmembrane helix</keyword>
<keyword evidence="5 10" id="KW-0472">Membrane</keyword>
<comment type="caution">
    <text evidence="14">The sequence shown here is derived from an EMBL/GenBank/DDBJ whole genome shotgun (WGS) entry which is preliminary data.</text>
</comment>
<organism evidence="14 15">
    <name type="scientific">Stylophora pistillata</name>
    <name type="common">Smooth cauliflower coral</name>
    <dbReference type="NCBI Taxonomy" id="50429"/>
    <lineage>
        <taxon>Eukaryota</taxon>
        <taxon>Metazoa</taxon>
        <taxon>Cnidaria</taxon>
        <taxon>Anthozoa</taxon>
        <taxon>Hexacorallia</taxon>
        <taxon>Scleractinia</taxon>
        <taxon>Astrocoeniina</taxon>
        <taxon>Pocilloporidae</taxon>
        <taxon>Stylophora</taxon>
    </lineage>
</organism>
<keyword evidence="2" id="KW-0732">Signal</keyword>
<feature type="domain" description="SANT" evidence="13">
    <location>
        <begin position="454"/>
        <end position="509"/>
    </location>
</feature>
<dbReference type="STRING" id="50429.A0A2B4S7J8"/>
<evidence type="ECO:0000259" key="12">
    <source>
        <dbReference type="PROSITE" id="PS50090"/>
    </source>
</evidence>
<dbReference type="PROSITE" id="PS51293">
    <property type="entry name" value="SANT"/>
    <property type="match status" value="1"/>
</dbReference>
<dbReference type="FunFam" id="1.10.10.60:FF:000180">
    <property type="entry name" value="DnaJ (Hsp40) homolog, subfamily C, member 2"/>
    <property type="match status" value="1"/>
</dbReference>
<dbReference type="GO" id="GO:0012505">
    <property type="term" value="C:endomembrane system"/>
    <property type="evidence" value="ECO:0007669"/>
    <property type="project" value="UniProtKB-SubCell"/>
</dbReference>
<evidence type="ECO:0000256" key="1">
    <source>
        <dbReference type="ARBA" id="ARBA00022692"/>
    </source>
</evidence>
<evidence type="ECO:0000256" key="4">
    <source>
        <dbReference type="ARBA" id="ARBA00022989"/>
    </source>
</evidence>
<dbReference type="InterPro" id="IPR001623">
    <property type="entry name" value="DnaJ_domain"/>
</dbReference>